<gene>
    <name evidence="1" type="ORF">M9978_00770</name>
</gene>
<dbReference type="AlphaFoldDB" id="A0A9X2KK39"/>
<keyword evidence="2" id="KW-1185">Reference proteome</keyword>
<name>A0A9X2KK39_9SPHN</name>
<dbReference type="RefSeq" id="WP_254290884.1">
    <property type="nucleotide sequence ID" value="NZ_JAMLDX010000001.1"/>
</dbReference>
<comment type="caution">
    <text evidence="1">The sequence shown here is derived from an EMBL/GenBank/DDBJ whole genome shotgun (WGS) entry which is preliminary data.</text>
</comment>
<evidence type="ECO:0000313" key="1">
    <source>
        <dbReference type="EMBL" id="MCP3728951.1"/>
    </source>
</evidence>
<organism evidence="1 2">
    <name type="scientific">Sphingomonas tagetis</name>
    <dbReference type="NCBI Taxonomy" id="2949092"/>
    <lineage>
        <taxon>Bacteria</taxon>
        <taxon>Pseudomonadati</taxon>
        <taxon>Pseudomonadota</taxon>
        <taxon>Alphaproteobacteria</taxon>
        <taxon>Sphingomonadales</taxon>
        <taxon>Sphingomonadaceae</taxon>
        <taxon>Sphingomonas</taxon>
    </lineage>
</organism>
<accession>A0A9X2KK39</accession>
<protein>
    <submittedName>
        <fullName evidence="1">Uncharacterized protein</fullName>
    </submittedName>
</protein>
<evidence type="ECO:0000313" key="2">
    <source>
        <dbReference type="Proteomes" id="UP001139451"/>
    </source>
</evidence>
<reference evidence="1" key="1">
    <citation type="submission" date="2022-05" db="EMBL/GenBank/DDBJ databases">
        <title>Sphingomonas sp. strain MG17 Genome sequencing and assembly.</title>
        <authorList>
            <person name="Kim I."/>
        </authorList>
    </citation>
    <scope>NUCLEOTIDE SEQUENCE</scope>
    <source>
        <strain evidence="1">MG17</strain>
    </source>
</reference>
<dbReference type="Proteomes" id="UP001139451">
    <property type="component" value="Unassembled WGS sequence"/>
</dbReference>
<proteinExistence type="predicted"/>
<sequence>MRKQLTMTTAMAAALASLPGCSPGSDWNGDTYADGDTAICVDQNGNRIDEDRCDKRSYYSGGGYGGYYWFYLGRRSMIPYYGESIRDARYAKYGSYRPAAGASYASAPMHTRMARSAAVSRGGLGSSGRSFGGGRS</sequence>
<dbReference type="EMBL" id="JAMLDX010000001">
    <property type="protein sequence ID" value="MCP3728951.1"/>
    <property type="molecule type" value="Genomic_DNA"/>
</dbReference>